<comment type="caution">
    <text evidence="8">The sequence shown here is derived from an EMBL/GenBank/DDBJ whole genome shotgun (WGS) entry which is preliminary data.</text>
</comment>
<feature type="domain" description="Peptidase S33 tripeptidyl aminopeptidase-like C-terminal" evidence="7">
    <location>
        <begin position="400"/>
        <end position="489"/>
    </location>
</feature>
<accession>A0A918J7N3</accession>
<keyword evidence="2 5" id="KW-0732">Signal</keyword>
<dbReference type="Pfam" id="PF00561">
    <property type="entry name" value="Abhydrolase_1"/>
    <property type="match status" value="1"/>
</dbReference>
<feature type="region of interest" description="Disordered" evidence="4">
    <location>
        <begin position="487"/>
        <end position="549"/>
    </location>
</feature>
<protein>
    <submittedName>
        <fullName evidence="8">Peptidase</fullName>
    </submittedName>
</protein>
<dbReference type="InterPro" id="IPR029058">
    <property type="entry name" value="AB_hydrolase_fold"/>
</dbReference>
<dbReference type="RefSeq" id="WP_190016348.1">
    <property type="nucleotide sequence ID" value="NZ_BMUE01000007.1"/>
</dbReference>
<sequence>MLLEGRSALRRIAARCTAMAVGTATAVTTGLAGAPAVHASPSATGALHWAPCDDPERPGAECATLSVPVDWDHPHGPRLDLAVARRKATDPGARVGSMVFGPGGPGDSGVDMVVRRISRFSPEVRRRFDVVSFDPRGVGGSNPVTCSGGLLAERPSPVLKSQADFDATVAYNRRLRADCRARTGPVFDHLDTTQTVRDLDALRAALGQPKLTFHGSSYGTLLGAQYAETYPRRVRAIVLESVMDHSVPTTRDFLQSEAASAQDSFQEFVKWCEGAAGCALHGRDVHAVWRALLTRAGRGELEDPAKPGTSLSPPDLVNKIAFRKFYEADYAGLATVITQMDARRPLPASPVSTAPLPPATPVFCSDWHLPVRDYREYASLVANMNTTAPDLPYLLPIQMTAACLGAPTANPQHRLDVHGAPPILLSNALHDPATGYPWAVSVARQLGRSGVLLTYEGQGHGSVTSGSCMEDTVDGYLTDLAIPPRGTSCPSVPSRRLADQDPDVGHRPAAWPAVRVAGSASRWRKPERERPSPAPPHSLFELVRSPRDS</sequence>
<dbReference type="PANTHER" id="PTHR43248">
    <property type="entry name" value="2-SUCCINYL-6-HYDROXY-2,4-CYCLOHEXADIENE-1-CARBOXYLATE SYNTHASE"/>
    <property type="match status" value="1"/>
</dbReference>
<reference evidence="8" key="1">
    <citation type="journal article" date="2014" name="Int. J. Syst. Evol. Microbiol.">
        <title>Complete genome sequence of Corynebacterium casei LMG S-19264T (=DSM 44701T), isolated from a smear-ripened cheese.</title>
        <authorList>
            <consortium name="US DOE Joint Genome Institute (JGI-PGF)"/>
            <person name="Walter F."/>
            <person name="Albersmeier A."/>
            <person name="Kalinowski J."/>
            <person name="Ruckert C."/>
        </authorList>
    </citation>
    <scope>NUCLEOTIDE SEQUENCE</scope>
    <source>
        <strain evidence="8">JCM 4490</strain>
    </source>
</reference>
<evidence type="ECO:0000256" key="1">
    <source>
        <dbReference type="ARBA" id="ARBA00010088"/>
    </source>
</evidence>
<evidence type="ECO:0000259" key="6">
    <source>
        <dbReference type="Pfam" id="PF00561"/>
    </source>
</evidence>
<comment type="similarity">
    <text evidence="1">Belongs to the peptidase S33 family.</text>
</comment>
<feature type="domain" description="AB hydrolase-1" evidence="6">
    <location>
        <begin position="98"/>
        <end position="291"/>
    </location>
</feature>
<reference evidence="8" key="2">
    <citation type="submission" date="2020-09" db="EMBL/GenBank/DDBJ databases">
        <authorList>
            <person name="Sun Q."/>
            <person name="Ohkuma M."/>
        </authorList>
    </citation>
    <scope>NUCLEOTIDE SEQUENCE</scope>
    <source>
        <strain evidence="8">JCM 4490</strain>
    </source>
</reference>
<dbReference type="AlphaFoldDB" id="A0A918J7N3"/>
<proteinExistence type="inferred from homology"/>
<dbReference type="Pfam" id="PF08386">
    <property type="entry name" value="Abhydrolase_4"/>
    <property type="match status" value="1"/>
</dbReference>
<keyword evidence="3" id="KW-0378">Hydrolase</keyword>
<organism evidence="8 9">
    <name type="scientific">Streptomyces lucensis JCM 4490</name>
    <dbReference type="NCBI Taxonomy" id="1306176"/>
    <lineage>
        <taxon>Bacteria</taxon>
        <taxon>Bacillati</taxon>
        <taxon>Actinomycetota</taxon>
        <taxon>Actinomycetes</taxon>
        <taxon>Kitasatosporales</taxon>
        <taxon>Streptomycetaceae</taxon>
        <taxon>Streptomyces</taxon>
    </lineage>
</organism>
<dbReference type="Proteomes" id="UP000620224">
    <property type="component" value="Unassembled WGS sequence"/>
</dbReference>
<feature type="chain" id="PRO_5037043147" evidence="5">
    <location>
        <begin position="27"/>
        <end position="549"/>
    </location>
</feature>
<dbReference type="InterPro" id="IPR051601">
    <property type="entry name" value="Serine_prot/Carboxylest_S33"/>
</dbReference>
<dbReference type="PANTHER" id="PTHR43248:SF29">
    <property type="entry name" value="TRIPEPTIDYL AMINOPEPTIDASE"/>
    <property type="match status" value="1"/>
</dbReference>
<feature type="signal peptide" evidence="5">
    <location>
        <begin position="1"/>
        <end position="26"/>
    </location>
</feature>
<dbReference type="EMBL" id="BMUE01000007">
    <property type="protein sequence ID" value="GGW55583.1"/>
    <property type="molecule type" value="Genomic_DNA"/>
</dbReference>
<evidence type="ECO:0000313" key="9">
    <source>
        <dbReference type="Proteomes" id="UP000620224"/>
    </source>
</evidence>
<dbReference type="SUPFAM" id="SSF53474">
    <property type="entry name" value="alpha/beta-Hydrolases"/>
    <property type="match status" value="1"/>
</dbReference>
<evidence type="ECO:0000256" key="2">
    <source>
        <dbReference type="ARBA" id="ARBA00022729"/>
    </source>
</evidence>
<keyword evidence="9" id="KW-1185">Reference proteome</keyword>
<name>A0A918J7N3_9ACTN</name>
<evidence type="ECO:0000256" key="4">
    <source>
        <dbReference type="SAM" id="MobiDB-lite"/>
    </source>
</evidence>
<dbReference type="InterPro" id="IPR000073">
    <property type="entry name" value="AB_hydrolase_1"/>
</dbReference>
<dbReference type="InterPro" id="IPR013595">
    <property type="entry name" value="Pept_S33_TAP-like_C"/>
</dbReference>
<evidence type="ECO:0000256" key="3">
    <source>
        <dbReference type="ARBA" id="ARBA00022801"/>
    </source>
</evidence>
<dbReference type="Gene3D" id="3.40.50.1820">
    <property type="entry name" value="alpha/beta hydrolase"/>
    <property type="match status" value="1"/>
</dbReference>
<gene>
    <name evidence="8" type="ORF">GCM10010503_35830</name>
</gene>
<evidence type="ECO:0000259" key="7">
    <source>
        <dbReference type="Pfam" id="PF08386"/>
    </source>
</evidence>
<evidence type="ECO:0000313" key="8">
    <source>
        <dbReference type="EMBL" id="GGW55583.1"/>
    </source>
</evidence>
<feature type="compositionally biased region" description="Basic and acidic residues" evidence="4">
    <location>
        <begin position="496"/>
        <end position="506"/>
    </location>
</feature>
<dbReference type="GO" id="GO:0016787">
    <property type="term" value="F:hydrolase activity"/>
    <property type="evidence" value="ECO:0007669"/>
    <property type="project" value="UniProtKB-KW"/>
</dbReference>
<evidence type="ECO:0000256" key="5">
    <source>
        <dbReference type="SAM" id="SignalP"/>
    </source>
</evidence>